<gene>
    <name evidence="1" type="ORF">CM83_10680</name>
</gene>
<evidence type="ECO:0000313" key="1">
    <source>
        <dbReference type="EMBL" id="JAG35155.1"/>
    </source>
</evidence>
<protein>
    <submittedName>
        <fullName evidence="1">Uncharacterized protein</fullName>
    </submittedName>
</protein>
<accession>A0A0A9Z030</accession>
<name>A0A0A9Z030_LYGHE</name>
<sequence>MIDQETVGGSSENNIETVEPEIETKDAASWWSLLLCSRGNFVNSAIMLSTVLHLAIREVPNNTDTPALALAIRSQTKGHTQTSRESRFVYHVDDKNIFKIELFHGVECFEPGTQCHFLHKCLPNARAASINCRQTKEVEVRAQEFQVSLS</sequence>
<reference evidence="1" key="1">
    <citation type="journal article" date="2014" name="PLoS ONE">
        <title>Transcriptome-Based Identification of ABC Transporters in the Western Tarnished Plant Bug Lygus hesperus.</title>
        <authorList>
            <person name="Hull J.J."/>
            <person name="Chaney K."/>
            <person name="Geib S.M."/>
            <person name="Fabrick J.A."/>
            <person name="Brent C.S."/>
            <person name="Walsh D."/>
            <person name="Lavine L.C."/>
        </authorList>
    </citation>
    <scope>NUCLEOTIDE SEQUENCE</scope>
</reference>
<proteinExistence type="predicted"/>
<reference evidence="1" key="2">
    <citation type="submission" date="2014-07" db="EMBL/GenBank/DDBJ databases">
        <authorList>
            <person name="Hull J."/>
        </authorList>
    </citation>
    <scope>NUCLEOTIDE SEQUENCE</scope>
</reference>
<dbReference type="EMBL" id="GBHO01008449">
    <property type="protein sequence ID" value="JAG35155.1"/>
    <property type="molecule type" value="Transcribed_RNA"/>
</dbReference>
<dbReference type="AlphaFoldDB" id="A0A0A9Z030"/>
<organism evidence="1">
    <name type="scientific">Lygus hesperus</name>
    <name type="common">Western plant bug</name>
    <dbReference type="NCBI Taxonomy" id="30085"/>
    <lineage>
        <taxon>Eukaryota</taxon>
        <taxon>Metazoa</taxon>
        <taxon>Ecdysozoa</taxon>
        <taxon>Arthropoda</taxon>
        <taxon>Hexapoda</taxon>
        <taxon>Insecta</taxon>
        <taxon>Pterygota</taxon>
        <taxon>Neoptera</taxon>
        <taxon>Paraneoptera</taxon>
        <taxon>Hemiptera</taxon>
        <taxon>Heteroptera</taxon>
        <taxon>Panheteroptera</taxon>
        <taxon>Cimicomorpha</taxon>
        <taxon>Miridae</taxon>
        <taxon>Mirini</taxon>
        <taxon>Lygus</taxon>
    </lineage>
</organism>